<accession>A0ABX0UR22</accession>
<proteinExistence type="predicted"/>
<dbReference type="EMBL" id="JAASQJ010000005">
    <property type="protein sequence ID" value="NIJ55451.1"/>
    <property type="molecule type" value="Genomic_DNA"/>
</dbReference>
<dbReference type="Proteomes" id="UP001179181">
    <property type="component" value="Unassembled WGS sequence"/>
</dbReference>
<reference evidence="1 2" key="1">
    <citation type="submission" date="2020-03" db="EMBL/GenBank/DDBJ databases">
        <title>Genomic Encyclopedia of Type Strains, Phase IV (KMG-IV): sequencing the most valuable type-strain genomes for metagenomic binning, comparative biology and taxonomic classification.</title>
        <authorList>
            <person name="Goeker M."/>
        </authorList>
    </citation>
    <scope>NUCLEOTIDE SEQUENCE [LARGE SCALE GENOMIC DNA]</scope>
    <source>
        <strain evidence="1 2">DSM 102865</strain>
    </source>
</reference>
<protein>
    <submittedName>
        <fullName evidence="1">Uncharacterized protein</fullName>
    </submittedName>
</protein>
<name>A0ABX0UR22_9BACT</name>
<evidence type="ECO:0000313" key="2">
    <source>
        <dbReference type="Proteomes" id="UP001179181"/>
    </source>
</evidence>
<gene>
    <name evidence="1" type="ORF">FHS68_004640</name>
</gene>
<organism evidence="1 2">
    <name type="scientific">Dyadobacter arcticus</name>
    <dbReference type="NCBI Taxonomy" id="1078754"/>
    <lineage>
        <taxon>Bacteria</taxon>
        <taxon>Pseudomonadati</taxon>
        <taxon>Bacteroidota</taxon>
        <taxon>Cytophagia</taxon>
        <taxon>Cytophagales</taxon>
        <taxon>Spirosomataceae</taxon>
        <taxon>Dyadobacter</taxon>
    </lineage>
</organism>
<evidence type="ECO:0000313" key="1">
    <source>
        <dbReference type="EMBL" id="NIJ55451.1"/>
    </source>
</evidence>
<comment type="caution">
    <text evidence="1">The sequence shown here is derived from an EMBL/GenBank/DDBJ whole genome shotgun (WGS) entry which is preliminary data.</text>
</comment>
<sequence length="39" mass="4179">MQECISLTTGESFALIWLLKKSVAGEIEIGGGEQKLAAR</sequence>
<keyword evidence="2" id="KW-1185">Reference proteome</keyword>